<keyword evidence="3" id="KW-1185">Reference proteome</keyword>
<dbReference type="EMBL" id="CM017884">
    <property type="protein sequence ID" value="KAG1366801.1"/>
    <property type="molecule type" value="Genomic_DNA"/>
</dbReference>
<accession>A0A8K0IT83</accession>
<organism evidence="2 3">
    <name type="scientific">Cocos nucifera</name>
    <name type="common">Coconut palm</name>
    <dbReference type="NCBI Taxonomy" id="13894"/>
    <lineage>
        <taxon>Eukaryota</taxon>
        <taxon>Viridiplantae</taxon>
        <taxon>Streptophyta</taxon>
        <taxon>Embryophyta</taxon>
        <taxon>Tracheophyta</taxon>
        <taxon>Spermatophyta</taxon>
        <taxon>Magnoliopsida</taxon>
        <taxon>Liliopsida</taxon>
        <taxon>Arecaceae</taxon>
        <taxon>Arecoideae</taxon>
        <taxon>Cocoseae</taxon>
        <taxon>Attaleinae</taxon>
        <taxon>Cocos</taxon>
    </lineage>
</organism>
<sequence>MLMRRLPACKRKGQEGTGIMDVDVNQHAWDSLGSFLKTGYQLLGYIRSLNCLSSELEKAHEDHQIEVERLIKEQDEVDCSLKRKTIEVEVLQEALHKEKEASEELRTTLSLEEEWRRREALCKEKEASEELRTALGLEEEYKRRVEAKTAKLKEQISRQISEVTARTIEEFKIFFEMRDLNVRFGQEAFNKGYELYEEWVANKFLELDFDFLYEGASEEVADPSIIMTDVPLTKLASTTPPTSPTPTTIERPVLTEAIPDFSTIPPKV</sequence>
<keyword evidence="1" id="KW-0175">Coiled coil</keyword>
<name>A0A8K0IT83_COCNU</name>
<evidence type="ECO:0000313" key="3">
    <source>
        <dbReference type="Proteomes" id="UP000797356"/>
    </source>
</evidence>
<evidence type="ECO:0000313" key="2">
    <source>
        <dbReference type="EMBL" id="KAG1366801.1"/>
    </source>
</evidence>
<reference evidence="2" key="2">
    <citation type="submission" date="2019-07" db="EMBL/GenBank/DDBJ databases">
        <authorList>
            <person name="Yang Y."/>
            <person name="Bocs S."/>
            <person name="Baudouin L."/>
        </authorList>
    </citation>
    <scope>NUCLEOTIDE SEQUENCE</scope>
    <source>
        <tissue evidence="2">Spear leaf of Hainan Tall coconut</tissue>
    </source>
</reference>
<gene>
    <name evidence="2" type="ORF">COCNU_13G005910</name>
</gene>
<comment type="caution">
    <text evidence="2">The sequence shown here is derived from an EMBL/GenBank/DDBJ whole genome shotgun (WGS) entry which is preliminary data.</text>
</comment>
<protein>
    <submittedName>
        <fullName evidence="2">Uncharacterized protein</fullName>
    </submittedName>
</protein>
<reference evidence="2" key="1">
    <citation type="journal article" date="2017" name="Gigascience">
        <title>The genome draft of coconut (Cocos nucifera).</title>
        <authorList>
            <person name="Xiao Y."/>
            <person name="Xu P."/>
            <person name="Fan H."/>
            <person name="Baudouin L."/>
            <person name="Xia W."/>
            <person name="Bocs S."/>
            <person name="Xu J."/>
            <person name="Li Q."/>
            <person name="Guo A."/>
            <person name="Zhou L."/>
            <person name="Li J."/>
            <person name="Wu Y."/>
            <person name="Ma Z."/>
            <person name="Armero A."/>
            <person name="Issali A.E."/>
            <person name="Liu N."/>
            <person name="Peng M."/>
            <person name="Yang Y."/>
        </authorList>
    </citation>
    <scope>NUCLEOTIDE SEQUENCE</scope>
    <source>
        <tissue evidence="2">Spear leaf of Hainan Tall coconut</tissue>
    </source>
</reference>
<proteinExistence type="predicted"/>
<evidence type="ECO:0000256" key="1">
    <source>
        <dbReference type="SAM" id="Coils"/>
    </source>
</evidence>
<feature type="coiled-coil region" evidence="1">
    <location>
        <begin position="53"/>
        <end position="108"/>
    </location>
</feature>
<dbReference type="Proteomes" id="UP000797356">
    <property type="component" value="Chromosome 13"/>
</dbReference>
<dbReference type="AlphaFoldDB" id="A0A8K0IT83"/>